<proteinExistence type="predicted"/>
<keyword evidence="1" id="KW-0812">Transmembrane</keyword>
<protein>
    <submittedName>
        <fullName evidence="2">Uncharacterized protein</fullName>
    </submittedName>
</protein>
<dbReference type="Proteomes" id="UP000031982">
    <property type="component" value="Unassembled WGS sequence"/>
</dbReference>
<evidence type="ECO:0000256" key="1">
    <source>
        <dbReference type="SAM" id="Phobius"/>
    </source>
</evidence>
<reference evidence="2 3" key="1">
    <citation type="submission" date="2015-01" db="EMBL/GenBank/DDBJ databases">
        <title>Genome Assembly of Bacillus badius MTCC 1458.</title>
        <authorList>
            <person name="Verma A."/>
            <person name="Khatri I."/>
            <person name="Mual P."/>
            <person name="Subramanian S."/>
            <person name="Krishnamurthi S."/>
        </authorList>
    </citation>
    <scope>NUCLEOTIDE SEQUENCE [LARGE SCALE GENOMIC DNA]</scope>
    <source>
        <strain evidence="2 3">MTCC 1458</strain>
    </source>
</reference>
<evidence type="ECO:0000313" key="2">
    <source>
        <dbReference type="EMBL" id="KIL77046.1"/>
    </source>
</evidence>
<gene>
    <name evidence="2" type="ORF">SD77_1798</name>
</gene>
<comment type="caution">
    <text evidence="2">The sequence shown here is derived from an EMBL/GenBank/DDBJ whole genome shotgun (WGS) entry which is preliminary data.</text>
</comment>
<keyword evidence="3" id="KW-1185">Reference proteome</keyword>
<organism evidence="2 3">
    <name type="scientific">Bacillus badius</name>
    <dbReference type="NCBI Taxonomy" id="1455"/>
    <lineage>
        <taxon>Bacteria</taxon>
        <taxon>Bacillati</taxon>
        <taxon>Bacillota</taxon>
        <taxon>Bacilli</taxon>
        <taxon>Bacillales</taxon>
        <taxon>Bacillaceae</taxon>
        <taxon>Pseudobacillus</taxon>
    </lineage>
</organism>
<sequence length="44" mass="4766">MVSSISFAVVFQLDYVAEALMARALPLAIVIGFSSIATSIMFRK</sequence>
<accession>A0ABR5AQK4</accession>
<name>A0ABR5AQK4_BACBA</name>
<keyword evidence="1" id="KW-1133">Transmembrane helix</keyword>
<dbReference type="EMBL" id="JXLP01000018">
    <property type="protein sequence ID" value="KIL77046.1"/>
    <property type="molecule type" value="Genomic_DNA"/>
</dbReference>
<keyword evidence="1" id="KW-0472">Membrane</keyword>
<feature type="transmembrane region" description="Helical" evidence="1">
    <location>
        <begin position="20"/>
        <end position="42"/>
    </location>
</feature>
<evidence type="ECO:0000313" key="3">
    <source>
        <dbReference type="Proteomes" id="UP000031982"/>
    </source>
</evidence>